<dbReference type="InterPro" id="IPR000120">
    <property type="entry name" value="Amidase"/>
</dbReference>
<comment type="caution">
    <text evidence="3">The sequence shown here is derived from an EMBL/GenBank/DDBJ whole genome shotgun (WGS) entry which is preliminary data.</text>
</comment>
<reference evidence="3 4" key="1">
    <citation type="submission" date="2020-03" db="EMBL/GenBank/DDBJ databases">
        <title>Roseomonas selenitidurans sp. nov. isolated from soil.</title>
        <authorList>
            <person name="Liu H."/>
        </authorList>
    </citation>
    <scope>NUCLEOTIDE SEQUENCE [LARGE SCALE GENOMIC DNA]</scope>
    <source>
        <strain evidence="3 4">JCM 15073</strain>
    </source>
</reference>
<name>A0ABX1ERA3_9PROT</name>
<evidence type="ECO:0000313" key="3">
    <source>
        <dbReference type="EMBL" id="NKE43150.1"/>
    </source>
</evidence>
<feature type="domain" description="Amidase" evidence="2">
    <location>
        <begin position="29"/>
        <end position="449"/>
    </location>
</feature>
<dbReference type="Pfam" id="PF01425">
    <property type="entry name" value="Amidase"/>
    <property type="match status" value="1"/>
</dbReference>
<dbReference type="PANTHER" id="PTHR11895:SF7">
    <property type="entry name" value="GLUTAMYL-TRNA(GLN) AMIDOTRANSFERASE SUBUNIT A, MITOCHONDRIAL"/>
    <property type="match status" value="1"/>
</dbReference>
<dbReference type="InterPro" id="IPR023631">
    <property type="entry name" value="Amidase_dom"/>
</dbReference>
<organism evidence="3 4">
    <name type="scientific">Falsiroseomonas frigidaquae</name>
    <dbReference type="NCBI Taxonomy" id="487318"/>
    <lineage>
        <taxon>Bacteria</taxon>
        <taxon>Pseudomonadati</taxon>
        <taxon>Pseudomonadota</taxon>
        <taxon>Alphaproteobacteria</taxon>
        <taxon>Acetobacterales</taxon>
        <taxon>Roseomonadaceae</taxon>
        <taxon>Falsiroseomonas</taxon>
    </lineage>
</organism>
<dbReference type="InterPro" id="IPR036928">
    <property type="entry name" value="AS_sf"/>
</dbReference>
<evidence type="ECO:0000313" key="4">
    <source>
        <dbReference type="Proteomes" id="UP000765160"/>
    </source>
</evidence>
<protein>
    <submittedName>
        <fullName evidence="3">Amidase</fullName>
    </submittedName>
</protein>
<dbReference type="SUPFAM" id="SSF75304">
    <property type="entry name" value="Amidase signature (AS) enzymes"/>
    <property type="match status" value="1"/>
</dbReference>
<evidence type="ECO:0000259" key="2">
    <source>
        <dbReference type="Pfam" id="PF01425"/>
    </source>
</evidence>
<proteinExistence type="inferred from homology"/>
<dbReference type="Proteomes" id="UP000765160">
    <property type="component" value="Unassembled WGS sequence"/>
</dbReference>
<dbReference type="PANTHER" id="PTHR11895">
    <property type="entry name" value="TRANSAMIDASE"/>
    <property type="match status" value="1"/>
</dbReference>
<sequence>MMAPTLFPRDTAAEMAASLAAGTTTPEALLRTCLDRIAALDGTLHAWAHLDPDGAAMAAAASAARHRAGAALGPLDGVPVSVKDNLHVAGMPARWGSRFFADFVPAQDDIVVERLRAAGAVIVGKTSTPEFALSGRCFSPLTGHTRNPLNPALTPGGSSGGAVAAIAAGMVPLSVATDAGGSTRLPAGYTGLVGLRPSNGRIARRHGFPPMALDFQAVGLIAATLADLRLLYGAVAGPDARDPTSLRLPPEEPAGPGRRLRVGWCAAIEGELVDAEVRQAVAEAASRLAAEGCEVVPCTIPYDLAALRAIWGVLTAVGVARMAARFPERWEAEASESLKPMAARGATMTATEYVEALDALAAFRADVSARWGAHDALLLPSAAAPAWPVEREFPAFIDGQPGHARAQNVFATWVNAMGWPGLTVPGQPHPDGRPIGVQLVGSHGSEALLFELARRLGA</sequence>
<evidence type="ECO:0000256" key="1">
    <source>
        <dbReference type="ARBA" id="ARBA00009199"/>
    </source>
</evidence>
<dbReference type="RefSeq" id="WP_168045941.1">
    <property type="nucleotide sequence ID" value="NZ_JAATJR010000001.1"/>
</dbReference>
<accession>A0ABX1ERA3</accession>
<gene>
    <name evidence="3" type="ORF">HB662_00060</name>
</gene>
<keyword evidence="4" id="KW-1185">Reference proteome</keyword>
<dbReference type="EMBL" id="JAAVTX010000001">
    <property type="protein sequence ID" value="NKE43150.1"/>
    <property type="molecule type" value="Genomic_DNA"/>
</dbReference>
<comment type="similarity">
    <text evidence="1">Belongs to the amidase family.</text>
</comment>
<dbReference type="Gene3D" id="3.90.1300.10">
    <property type="entry name" value="Amidase signature (AS) domain"/>
    <property type="match status" value="1"/>
</dbReference>